<proteinExistence type="predicted"/>
<evidence type="ECO:0008006" key="2">
    <source>
        <dbReference type="Google" id="ProtNLM"/>
    </source>
</evidence>
<organism evidence="1">
    <name type="scientific">Menopon gallinae</name>
    <name type="common">poultry shaft louse</name>
    <dbReference type="NCBI Taxonomy" id="328185"/>
    <lineage>
        <taxon>Eukaryota</taxon>
        <taxon>Metazoa</taxon>
        <taxon>Ecdysozoa</taxon>
        <taxon>Arthropoda</taxon>
        <taxon>Hexapoda</taxon>
        <taxon>Insecta</taxon>
        <taxon>Pterygota</taxon>
        <taxon>Neoptera</taxon>
        <taxon>Paraneoptera</taxon>
        <taxon>Psocodea</taxon>
        <taxon>Troctomorpha</taxon>
        <taxon>Phthiraptera</taxon>
        <taxon>Amblycera</taxon>
        <taxon>Menoponidae</taxon>
        <taxon>Menopon</taxon>
    </lineage>
</organism>
<dbReference type="Gene3D" id="1.25.40.10">
    <property type="entry name" value="Tetratricopeptide repeat domain"/>
    <property type="match status" value="1"/>
</dbReference>
<dbReference type="InterPro" id="IPR011990">
    <property type="entry name" value="TPR-like_helical_dom_sf"/>
</dbReference>
<protein>
    <recommendedName>
        <fullName evidence="2">Tetratricopeptide repeat protein</fullName>
    </recommendedName>
</protein>
<accession>A0AAW2H753</accession>
<comment type="caution">
    <text evidence="1">The sequence shown here is derived from an EMBL/GenBank/DDBJ whole genome shotgun (WGS) entry which is preliminary data.</text>
</comment>
<dbReference type="AlphaFoldDB" id="A0AAW2H753"/>
<dbReference type="EMBL" id="JARGDH010000006">
    <property type="protein sequence ID" value="KAL0265619.1"/>
    <property type="molecule type" value="Genomic_DNA"/>
</dbReference>
<reference evidence="1" key="1">
    <citation type="journal article" date="2024" name="Gigascience">
        <title>Chromosome-level genome of the poultry shaft louse Menopon gallinae provides insight into the host-switching and adaptive evolution of parasitic lice.</title>
        <authorList>
            <person name="Xu Y."/>
            <person name="Ma L."/>
            <person name="Liu S."/>
            <person name="Liang Y."/>
            <person name="Liu Q."/>
            <person name="He Z."/>
            <person name="Tian L."/>
            <person name="Duan Y."/>
            <person name="Cai W."/>
            <person name="Li H."/>
            <person name="Song F."/>
        </authorList>
    </citation>
    <scope>NUCLEOTIDE SEQUENCE</scope>
    <source>
        <strain evidence="1">Cailab_2023a</strain>
    </source>
</reference>
<name>A0AAW2H753_9NEOP</name>
<dbReference type="SUPFAM" id="SSF48452">
    <property type="entry name" value="TPR-like"/>
    <property type="match status" value="1"/>
</dbReference>
<sequence>MDGRIAEEFPSIASARDAAAQKEYSTAVDIYTEVLEAAREKYDQKSEAMLGRKESVTFADGDEDLEIAWELLEICRLTFENTGNEPMLRRAHFLLGEILLNNNKIEEALAEYGRADNDNETLFRKALCYEFMGEYREGIALLEQIRSENEEFMDEVNMEILMMRQKEDEKAARPKNTKPVDDDEIINIDMNVKRR</sequence>
<evidence type="ECO:0000313" key="1">
    <source>
        <dbReference type="EMBL" id="KAL0265619.1"/>
    </source>
</evidence>
<gene>
    <name evidence="1" type="ORF">PYX00_011332</name>
</gene>